<dbReference type="SUPFAM" id="SSF53850">
    <property type="entry name" value="Periplasmic binding protein-like II"/>
    <property type="match status" value="1"/>
</dbReference>
<accession>A0ABN6FMF0</accession>
<name>A0ABN6FMF0_SINCY</name>
<dbReference type="RefSeq" id="WP_229230517.1">
    <property type="nucleotide sequence ID" value="NZ_AP024525.1"/>
</dbReference>
<dbReference type="Proteomes" id="UP001319861">
    <property type="component" value="Chromosome"/>
</dbReference>
<keyword evidence="4" id="KW-1185">Reference proteome</keyword>
<protein>
    <submittedName>
        <fullName evidence="3">VWA domain-containing protein</fullName>
    </submittedName>
</protein>
<proteinExistence type="predicted"/>
<sequence>MGRRSTSPASRRAARRRRAALPWGRIAIITGTVAALALSGILWLPSFYESLTVNRIPTATTAKLTATQPAAPLAEDTLPSSAGPGPCTRLNVLASPENAGMVQAVADAYRGSARDAGGHCVDVKVASRKSGLAADDAARGFASTPADQQPAVWIPDASMWLATARAGGGQGAAIVPESGPGIASTAVAVAMPAEMAAALGWDAKAPTWADVYKAASDARGWERAGKPEWGYFRIAKANPSMSSSGLFALATAYSAAAGHAGPLTTADLTSSFVTSQVRLGESATSSYLSTPAHFLNSIRDAPDTKAVAGTLSAVITDEKSVWEYNRGITSPDGVTLANGAPPKVQLTPYYPSDGVYTADSPAVVLSAGWVGDAQRAAGEDFVRFARTVEGQAAVRASGFRDIRGEADIAVAEAGHYGTASKTLEAPSAELVTGLQKGFAAVRKPARVLFAVDVSGSMRDEIQPGVTKIQAAKDAVEGALALFGYDDQVGIEGFSNRDGGGLEPGVVQPLASVKAQRESIAAKVRGLTPVAYTPLYEAVGLAVDTVATGYRSDALNSVILLSDGTNDTARPGTLEDTVAKLSQQTAAGKRIKVFTLAYGSQADTETLQKIAAASGGQYFDATDPTRIRDVLKDLAGSL</sequence>
<evidence type="ECO:0000256" key="1">
    <source>
        <dbReference type="SAM" id="Phobius"/>
    </source>
</evidence>
<feature type="transmembrane region" description="Helical" evidence="1">
    <location>
        <begin position="21"/>
        <end position="44"/>
    </location>
</feature>
<evidence type="ECO:0000259" key="2">
    <source>
        <dbReference type="PROSITE" id="PS50234"/>
    </source>
</evidence>
<dbReference type="SMART" id="SM00327">
    <property type="entry name" value="VWA"/>
    <property type="match status" value="1"/>
</dbReference>
<dbReference type="PROSITE" id="PS50234">
    <property type="entry name" value="VWFA"/>
    <property type="match status" value="1"/>
</dbReference>
<keyword evidence="1" id="KW-0812">Transmembrane</keyword>
<keyword evidence="1" id="KW-1133">Transmembrane helix</keyword>
<keyword evidence="1" id="KW-0472">Membrane</keyword>
<feature type="domain" description="VWFA" evidence="2">
    <location>
        <begin position="446"/>
        <end position="633"/>
    </location>
</feature>
<reference evidence="3 4" key="1">
    <citation type="journal article" date="2021" name="J. Biosci. Bioeng.">
        <title>Identification and characterization of a chc gene cluster responsible for the aromatization pathway of cyclohexanecarboxylate degradation in Sinomonas cyclohexanicum ATCC 51369.</title>
        <authorList>
            <person name="Yamamoto T."/>
            <person name="Hasegawa Y."/>
            <person name="Lau P.C.K."/>
            <person name="Iwaki H."/>
        </authorList>
    </citation>
    <scope>NUCLEOTIDE SEQUENCE [LARGE SCALE GENOMIC DNA]</scope>
    <source>
        <strain evidence="3 4">ATCC 51369</strain>
    </source>
</reference>
<dbReference type="SUPFAM" id="SSF53300">
    <property type="entry name" value="vWA-like"/>
    <property type="match status" value="1"/>
</dbReference>
<evidence type="ECO:0000313" key="4">
    <source>
        <dbReference type="Proteomes" id="UP001319861"/>
    </source>
</evidence>
<gene>
    <name evidence="3" type="ORF">SCMU_36960</name>
</gene>
<dbReference type="Gene3D" id="3.40.50.410">
    <property type="entry name" value="von Willebrand factor, type A domain"/>
    <property type="match status" value="1"/>
</dbReference>
<dbReference type="InterPro" id="IPR036465">
    <property type="entry name" value="vWFA_dom_sf"/>
</dbReference>
<dbReference type="InterPro" id="IPR002035">
    <property type="entry name" value="VWF_A"/>
</dbReference>
<dbReference type="Pfam" id="PF13531">
    <property type="entry name" value="SBP_bac_11"/>
    <property type="match status" value="1"/>
</dbReference>
<evidence type="ECO:0000313" key="3">
    <source>
        <dbReference type="EMBL" id="BCT77854.1"/>
    </source>
</evidence>
<dbReference type="EMBL" id="AP024525">
    <property type="protein sequence ID" value="BCT77854.1"/>
    <property type="molecule type" value="Genomic_DNA"/>
</dbReference>
<organism evidence="3 4">
    <name type="scientific">Sinomonas cyclohexanicum</name>
    <name type="common">Corynebacterium cyclohexanicum</name>
    <dbReference type="NCBI Taxonomy" id="322009"/>
    <lineage>
        <taxon>Bacteria</taxon>
        <taxon>Bacillati</taxon>
        <taxon>Actinomycetota</taxon>
        <taxon>Actinomycetes</taxon>
        <taxon>Micrococcales</taxon>
        <taxon>Micrococcaceae</taxon>
        <taxon>Sinomonas</taxon>
    </lineage>
</organism>
<dbReference type="Pfam" id="PF00092">
    <property type="entry name" value="VWA"/>
    <property type="match status" value="1"/>
</dbReference>